<evidence type="ECO:0000313" key="1">
    <source>
        <dbReference type="EMBL" id="MFD1425488.1"/>
    </source>
</evidence>
<reference evidence="2" key="1">
    <citation type="journal article" date="2019" name="Int. J. Syst. Evol. Microbiol.">
        <title>The Global Catalogue of Microorganisms (GCM) 10K type strain sequencing project: providing services to taxonomists for standard genome sequencing and annotation.</title>
        <authorList>
            <consortium name="The Broad Institute Genomics Platform"/>
            <consortium name="The Broad Institute Genome Sequencing Center for Infectious Disease"/>
            <person name="Wu L."/>
            <person name="Ma J."/>
        </authorList>
    </citation>
    <scope>NUCLEOTIDE SEQUENCE [LARGE SCALE GENOMIC DNA]</scope>
    <source>
        <strain evidence="2">S1</strain>
    </source>
</reference>
<dbReference type="RefSeq" id="WP_380162269.1">
    <property type="nucleotide sequence ID" value="NZ_JBHTNU010000001.1"/>
</dbReference>
<protein>
    <submittedName>
        <fullName evidence="1">Uncharacterized protein</fullName>
    </submittedName>
</protein>
<organism evidence="1 2">
    <name type="scientific">Kroppenstedtia sanguinis</name>
    <dbReference type="NCBI Taxonomy" id="1380684"/>
    <lineage>
        <taxon>Bacteria</taxon>
        <taxon>Bacillati</taxon>
        <taxon>Bacillota</taxon>
        <taxon>Bacilli</taxon>
        <taxon>Bacillales</taxon>
        <taxon>Thermoactinomycetaceae</taxon>
        <taxon>Kroppenstedtia</taxon>
    </lineage>
</organism>
<sequence length="52" mass="6090">MSKRDELLERLSKFNFLPREPNIAQAPGEELERFVKILESMSERGKIALQED</sequence>
<dbReference type="EMBL" id="JBHTNU010000001">
    <property type="protein sequence ID" value="MFD1425488.1"/>
    <property type="molecule type" value="Genomic_DNA"/>
</dbReference>
<proteinExistence type="predicted"/>
<evidence type="ECO:0000313" key="2">
    <source>
        <dbReference type="Proteomes" id="UP001597282"/>
    </source>
</evidence>
<dbReference type="Proteomes" id="UP001597282">
    <property type="component" value="Unassembled WGS sequence"/>
</dbReference>
<name>A0ABW4C4H5_9BACL</name>
<accession>A0ABW4C4H5</accession>
<comment type="caution">
    <text evidence="1">The sequence shown here is derived from an EMBL/GenBank/DDBJ whole genome shotgun (WGS) entry which is preliminary data.</text>
</comment>
<gene>
    <name evidence="1" type="ORF">ACFQ4Y_00885</name>
</gene>
<keyword evidence="2" id="KW-1185">Reference proteome</keyword>